<evidence type="ECO:0000313" key="3">
    <source>
        <dbReference type="Proteomes" id="UP000029920"/>
    </source>
</evidence>
<protein>
    <recommendedName>
        <fullName evidence="4">YtkA-like domain-containing protein</fullName>
    </recommendedName>
</protein>
<evidence type="ECO:0000313" key="2">
    <source>
        <dbReference type="EMBL" id="TLE15854.1"/>
    </source>
</evidence>
<dbReference type="AlphaFoldDB" id="A0A4U8UEI4"/>
<keyword evidence="3" id="KW-1185">Reference proteome</keyword>
<evidence type="ECO:0008006" key="4">
    <source>
        <dbReference type="Google" id="ProtNLM"/>
    </source>
</evidence>
<organism evidence="2 3">
    <name type="scientific">Helicobacter apodemus</name>
    <dbReference type="NCBI Taxonomy" id="135569"/>
    <lineage>
        <taxon>Bacteria</taxon>
        <taxon>Pseudomonadati</taxon>
        <taxon>Campylobacterota</taxon>
        <taxon>Epsilonproteobacteria</taxon>
        <taxon>Campylobacterales</taxon>
        <taxon>Helicobacteraceae</taxon>
        <taxon>Helicobacter</taxon>
    </lineage>
</organism>
<evidence type="ECO:0000256" key="1">
    <source>
        <dbReference type="SAM" id="Phobius"/>
    </source>
</evidence>
<comment type="caution">
    <text evidence="2">The sequence shown here is derived from an EMBL/GenBank/DDBJ whole genome shotgun (WGS) entry which is preliminary data.</text>
</comment>
<name>A0A4U8UEI4_9HELI</name>
<proteinExistence type="predicted"/>
<gene>
    <name evidence="2" type="ORF">LS72_005545</name>
</gene>
<dbReference type="RefSeq" id="WP_034552366.1">
    <property type="nucleotide sequence ID" value="NZ_JRPC02000012.1"/>
</dbReference>
<feature type="transmembrane region" description="Helical" evidence="1">
    <location>
        <begin position="6"/>
        <end position="29"/>
    </location>
</feature>
<reference evidence="2 3" key="1">
    <citation type="journal article" date="2014" name="Genome Announc.">
        <title>Draft genome sequences of eight enterohepatic helicobacter species isolated from both laboratory and wild rodents.</title>
        <authorList>
            <person name="Sheh A."/>
            <person name="Shen Z."/>
            <person name="Fox J.G."/>
        </authorList>
    </citation>
    <scope>NUCLEOTIDE SEQUENCE [LARGE SCALE GENOMIC DNA]</scope>
    <source>
        <strain evidence="2 3">MIT-03-7007</strain>
    </source>
</reference>
<keyword evidence="1" id="KW-1133">Transmembrane helix</keyword>
<keyword evidence="1" id="KW-0812">Transmembrane</keyword>
<dbReference type="Proteomes" id="UP000029920">
    <property type="component" value="Unassembled WGS sequence"/>
</dbReference>
<dbReference type="EMBL" id="JRPC02000012">
    <property type="protein sequence ID" value="TLE15854.1"/>
    <property type="molecule type" value="Genomic_DNA"/>
</dbReference>
<keyword evidence="1" id="KW-0472">Membrane</keyword>
<accession>A0A4U8UEI4</accession>
<sequence>MNKNYWPLGIFLFALVVVGLIVLTIKTAITNPVELQRMCQRSSQDVDENINEITKLQTEFLKKYVINFEGAREQTSKEFRQAFIRITSKESGAIQSNAKVNFYLTRPHTAREDRDLGKAEFVDGLWQSPSFSVESLGRYQIEAYVEIGKDSLCISKEYRIKQ</sequence>